<dbReference type="Proteomes" id="UP000808914">
    <property type="component" value="Unassembled WGS sequence"/>
</dbReference>
<proteinExistence type="predicted"/>
<protein>
    <submittedName>
        <fullName evidence="1">Uncharacterized protein</fullName>
    </submittedName>
</protein>
<evidence type="ECO:0000313" key="1">
    <source>
        <dbReference type="EMBL" id="MBM7645907.1"/>
    </source>
</evidence>
<evidence type="ECO:0000313" key="2">
    <source>
        <dbReference type="Proteomes" id="UP000808914"/>
    </source>
</evidence>
<sequence length="171" mass="18728">MSNLLLKRKTVKLVLSTLVFALIFTAFVPLLENKAQAKENTTTEQQFYQEQLKANPNFEKDLSEVKLGLKNGSIPNQPPGKVQPRGGFGATLKAIKGLAPVFRHGGTALSWMLKPFSKKAATIAKRNGRKIANAIDNLDKGTRKALENALVKAGVPRSDAKTIVYIIFLII</sequence>
<gene>
    <name evidence="1" type="ORF">JOD45_002132</name>
</gene>
<comment type="caution">
    <text evidence="1">The sequence shown here is derived from an EMBL/GenBank/DDBJ whole genome shotgun (WGS) entry which is preliminary data.</text>
</comment>
<accession>A0ABS2Q301</accession>
<keyword evidence="2" id="KW-1185">Reference proteome</keyword>
<reference evidence="1 2" key="1">
    <citation type="submission" date="2021-01" db="EMBL/GenBank/DDBJ databases">
        <title>Genomic Encyclopedia of Type Strains, Phase IV (KMG-IV): sequencing the most valuable type-strain genomes for metagenomic binning, comparative biology and taxonomic classification.</title>
        <authorList>
            <person name="Goeker M."/>
        </authorList>
    </citation>
    <scope>NUCLEOTIDE SEQUENCE [LARGE SCALE GENOMIC DNA]</scope>
    <source>
        <strain evidence="1 2">DSM 28236</strain>
    </source>
</reference>
<name>A0ABS2Q301_9BACL</name>
<dbReference type="RefSeq" id="WP_205003821.1">
    <property type="nucleotide sequence ID" value="NZ_JAFBER010000013.1"/>
</dbReference>
<dbReference type="EMBL" id="JAFBER010000013">
    <property type="protein sequence ID" value="MBM7645907.1"/>
    <property type="molecule type" value="Genomic_DNA"/>
</dbReference>
<organism evidence="1 2">
    <name type="scientific">Scopulibacillus daqui</name>
    <dbReference type="NCBI Taxonomy" id="1469162"/>
    <lineage>
        <taxon>Bacteria</taxon>
        <taxon>Bacillati</taxon>
        <taxon>Bacillota</taxon>
        <taxon>Bacilli</taxon>
        <taxon>Bacillales</taxon>
        <taxon>Sporolactobacillaceae</taxon>
        <taxon>Scopulibacillus</taxon>
    </lineage>
</organism>